<dbReference type="EMBL" id="JACXYY010000013">
    <property type="protein sequence ID" value="MBD3917121.1"/>
    <property type="molecule type" value="Genomic_DNA"/>
</dbReference>
<sequence length="167" mass="18255">MWDNVMTLAAVALGWVLSQVTQSGQRRHASRESRSSDERKRVVGAVAQARAMTGVLEAIAAWVEMEAQGNTLAHPKIEDLAAEYNGNLQAFEHLVDEAEVLGPDWLVAPARRLIGVGDDVVKSQRAAMHELIEKAEFVDNARSGLAAMSIEVEELIAEAKTQLRQPD</sequence>
<keyword evidence="2" id="KW-1185">Reference proteome</keyword>
<protein>
    <submittedName>
        <fullName evidence="1">Uncharacterized protein</fullName>
    </submittedName>
</protein>
<name>A0ABR8MQ00_9ACTN</name>
<gene>
    <name evidence="1" type="ORF">IEZ25_21100</name>
</gene>
<accession>A0ABR8MQ00</accession>
<dbReference type="RefSeq" id="WP_191201460.1">
    <property type="nucleotide sequence ID" value="NZ_BAAAPA010000001.1"/>
</dbReference>
<reference evidence="1 2" key="1">
    <citation type="submission" date="2020-09" db="EMBL/GenBank/DDBJ databases">
        <title>novel species in genus Nocardioides.</title>
        <authorList>
            <person name="Zhang G."/>
        </authorList>
    </citation>
    <scope>NUCLEOTIDE SEQUENCE [LARGE SCALE GENOMIC DNA]</scope>
    <source>
        <strain evidence="1 2">19197</strain>
    </source>
</reference>
<proteinExistence type="predicted"/>
<evidence type="ECO:0000313" key="1">
    <source>
        <dbReference type="EMBL" id="MBD3917121.1"/>
    </source>
</evidence>
<dbReference type="Proteomes" id="UP000649289">
    <property type="component" value="Unassembled WGS sequence"/>
</dbReference>
<evidence type="ECO:0000313" key="2">
    <source>
        <dbReference type="Proteomes" id="UP000649289"/>
    </source>
</evidence>
<organism evidence="1 2">
    <name type="scientific">Nocardioides hwasunensis</name>
    <dbReference type="NCBI Taxonomy" id="397258"/>
    <lineage>
        <taxon>Bacteria</taxon>
        <taxon>Bacillati</taxon>
        <taxon>Actinomycetota</taxon>
        <taxon>Actinomycetes</taxon>
        <taxon>Propionibacteriales</taxon>
        <taxon>Nocardioidaceae</taxon>
        <taxon>Nocardioides</taxon>
    </lineage>
</organism>
<comment type="caution">
    <text evidence="1">The sequence shown here is derived from an EMBL/GenBank/DDBJ whole genome shotgun (WGS) entry which is preliminary data.</text>
</comment>